<evidence type="ECO:0000256" key="6">
    <source>
        <dbReference type="RuleBase" id="RU000559"/>
    </source>
</evidence>
<dbReference type="OrthoDB" id="9803541at2"/>
<dbReference type="STRING" id="153721.MYP_1997"/>
<comment type="caution">
    <text evidence="8">The sequence shown here is derived from an EMBL/GenBank/DDBJ whole genome shotgun (WGS) entry which is preliminary data.</text>
</comment>
<accession>A0A098LEC8</accession>
<dbReference type="GO" id="GO:0006412">
    <property type="term" value="P:translation"/>
    <property type="evidence" value="ECO:0007669"/>
    <property type="project" value="UniProtKB-UniRule"/>
</dbReference>
<evidence type="ECO:0000313" key="9">
    <source>
        <dbReference type="Proteomes" id="UP000030185"/>
    </source>
</evidence>
<feature type="compositionally biased region" description="Basic and acidic residues" evidence="7">
    <location>
        <begin position="114"/>
        <end position="124"/>
    </location>
</feature>
<feature type="compositionally biased region" description="Low complexity" evidence="7">
    <location>
        <begin position="125"/>
        <end position="134"/>
    </location>
</feature>
<keyword evidence="9" id="KW-1185">Reference proteome</keyword>
<organism evidence="8 9">
    <name type="scientific">Sporocytophaga myxococcoides</name>
    <dbReference type="NCBI Taxonomy" id="153721"/>
    <lineage>
        <taxon>Bacteria</taxon>
        <taxon>Pseudomonadati</taxon>
        <taxon>Bacteroidota</taxon>
        <taxon>Cytophagia</taxon>
        <taxon>Cytophagales</taxon>
        <taxon>Cytophagaceae</taxon>
        <taxon>Sporocytophaga</taxon>
    </lineage>
</organism>
<evidence type="ECO:0000256" key="7">
    <source>
        <dbReference type="SAM" id="MobiDB-lite"/>
    </source>
</evidence>
<dbReference type="NCBIfam" id="TIGR01024">
    <property type="entry name" value="rplS_bact"/>
    <property type="match status" value="1"/>
</dbReference>
<evidence type="ECO:0000256" key="3">
    <source>
        <dbReference type="ARBA" id="ARBA00023274"/>
    </source>
</evidence>
<keyword evidence="2 5" id="KW-0689">Ribosomal protein</keyword>
<dbReference type="PRINTS" id="PR00061">
    <property type="entry name" value="RIBOSOMALL19"/>
</dbReference>
<dbReference type="HAMAP" id="MF_00402">
    <property type="entry name" value="Ribosomal_bL19"/>
    <property type="match status" value="1"/>
</dbReference>
<evidence type="ECO:0000256" key="5">
    <source>
        <dbReference type="HAMAP-Rule" id="MF_00402"/>
    </source>
</evidence>
<dbReference type="InterPro" id="IPR038657">
    <property type="entry name" value="Ribosomal_bL19_sf"/>
</dbReference>
<dbReference type="Gene3D" id="2.30.30.790">
    <property type="match status" value="1"/>
</dbReference>
<dbReference type="eggNOG" id="COG0335">
    <property type="taxonomic scope" value="Bacteria"/>
</dbReference>
<dbReference type="Pfam" id="PF01245">
    <property type="entry name" value="Ribosomal_L19"/>
    <property type="match status" value="1"/>
</dbReference>
<keyword evidence="3 5" id="KW-0687">Ribonucleoprotein</keyword>
<dbReference type="PIRSF" id="PIRSF002191">
    <property type="entry name" value="Ribosomal_L19"/>
    <property type="match status" value="1"/>
</dbReference>
<dbReference type="Proteomes" id="UP000030185">
    <property type="component" value="Unassembled WGS sequence"/>
</dbReference>
<name>A0A098LEC8_9BACT</name>
<evidence type="ECO:0000256" key="4">
    <source>
        <dbReference type="ARBA" id="ARBA00035171"/>
    </source>
</evidence>
<reference evidence="8 9" key="1">
    <citation type="submission" date="2014-09" db="EMBL/GenBank/DDBJ databases">
        <title>Sporocytophaga myxococcoides PG-01 genome sequencing.</title>
        <authorList>
            <person name="Liu L."/>
            <person name="Gao P.J."/>
            <person name="Chen G.J."/>
            <person name="Wang L.S."/>
        </authorList>
    </citation>
    <scope>NUCLEOTIDE SEQUENCE [LARGE SCALE GENOMIC DNA]</scope>
    <source>
        <strain evidence="8 9">PG-01</strain>
    </source>
</reference>
<dbReference type="GO" id="GO:0003735">
    <property type="term" value="F:structural constituent of ribosome"/>
    <property type="evidence" value="ECO:0007669"/>
    <property type="project" value="InterPro"/>
</dbReference>
<dbReference type="FunFam" id="2.30.30.790:FF:000001">
    <property type="entry name" value="50S ribosomal protein L19"/>
    <property type="match status" value="1"/>
</dbReference>
<evidence type="ECO:0000313" key="8">
    <source>
        <dbReference type="EMBL" id="GAL84769.1"/>
    </source>
</evidence>
<dbReference type="InterPro" id="IPR018257">
    <property type="entry name" value="Ribosomal_bL19_CS"/>
</dbReference>
<dbReference type="AlphaFoldDB" id="A0A098LEC8"/>
<feature type="region of interest" description="Disordered" evidence="7">
    <location>
        <begin position="114"/>
        <end position="141"/>
    </location>
</feature>
<dbReference type="PANTHER" id="PTHR15680">
    <property type="entry name" value="RIBOSOMAL PROTEIN L19"/>
    <property type="match status" value="1"/>
</dbReference>
<dbReference type="PROSITE" id="PS01015">
    <property type="entry name" value="RIBOSOMAL_L19"/>
    <property type="match status" value="1"/>
</dbReference>
<dbReference type="InterPro" id="IPR008991">
    <property type="entry name" value="Translation_prot_SH3-like_sf"/>
</dbReference>
<proteinExistence type="inferred from homology"/>
<comment type="similarity">
    <text evidence="1 5 6">Belongs to the bacterial ribosomal protein bL19 family.</text>
</comment>
<comment type="function">
    <text evidence="5 6">This protein is located at the 30S-50S ribosomal subunit interface and may play a role in the structure and function of the aminoacyl-tRNA binding site.</text>
</comment>
<evidence type="ECO:0000256" key="1">
    <source>
        <dbReference type="ARBA" id="ARBA00005781"/>
    </source>
</evidence>
<evidence type="ECO:0000256" key="2">
    <source>
        <dbReference type="ARBA" id="ARBA00022980"/>
    </source>
</evidence>
<dbReference type="PANTHER" id="PTHR15680:SF9">
    <property type="entry name" value="LARGE RIBOSOMAL SUBUNIT PROTEIN BL19M"/>
    <property type="match status" value="1"/>
</dbReference>
<dbReference type="RefSeq" id="WP_081990458.1">
    <property type="nucleotide sequence ID" value="NZ_BBLT01000003.1"/>
</dbReference>
<dbReference type="SUPFAM" id="SSF50104">
    <property type="entry name" value="Translation proteins SH3-like domain"/>
    <property type="match status" value="1"/>
</dbReference>
<protein>
    <recommendedName>
        <fullName evidence="4 5">Large ribosomal subunit protein bL19</fullName>
    </recommendedName>
</protein>
<dbReference type="InterPro" id="IPR001857">
    <property type="entry name" value="Ribosomal_bL19"/>
</dbReference>
<dbReference type="GO" id="GO:0022625">
    <property type="term" value="C:cytosolic large ribosomal subunit"/>
    <property type="evidence" value="ECO:0007669"/>
    <property type="project" value="TreeGrafter"/>
</dbReference>
<gene>
    <name evidence="5" type="primary">rplS</name>
    <name evidence="8" type="ORF">MYP_1997</name>
</gene>
<sequence>MSDLIKFVEAESKEKRTALPAFNAGDTITVHVKITEGNKERIQLFQGTVIQRKNVNTNGETFTVRKISSGVAVERIFPILSPSVEKVELVRKGSVRRARLFYLRDKEGKAARIKEDKKFEDKAKTSAPAAPKAAKAPKAKA</sequence>
<dbReference type="EMBL" id="BBLT01000003">
    <property type="protein sequence ID" value="GAL84769.1"/>
    <property type="molecule type" value="Genomic_DNA"/>
</dbReference>